<sequence length="492" mass="54965">MNLRRNGDLDSDSSFMYAQEMDLLGYTYKPDSNLLLSVTDDTANPKGFNDGNTQNDDFEYDNNGNMTVDKNKDIKNITYNHLNLPTKILFGNSNYITYLYTASGQKVNKVVNEAGVITTTDYINGFQYKKTDAGCVLEFFPHAEGYVKHTAGAFNYVFNYTDHLGNVRMSYGKDPVSGVLKITEENNYYAFGMKHKNYNMSLRGYGKLNGSISLNTCENCVSSYNYKFQGQERQDELGLNWDSFKWRNYDYAIGRFMSIDPLAEKYVYNGVYNFAENRVIDGRELEGLEWANIKNSDGTTYRQLTVQLYNNSSLTDKQVAKLTETIKADFAKSYSGDGASAQLVVNNVTEAKGDFVVTLIDTQSNTLYDRNTGEEIGKTYEGGKTGTLGDTQRNNFEVAANTDGSKRSNSDISRSFSHEAGHTAGLEHPWLASNPVSDIKQGTAGVTNNTVRNNLMNSDKNTNVNNRSTSGTTLTSGQLQSIDKLIETQTKK</sequence>
<dbReference type="NCBIfam" id="TIGR03696">
    <property type="entry name" value="Rhs_assc_core"/>
    <property type="match status" value="1"/>
</dbReference>
<evidence type="ECO:0000313" key="2">
    <source>
        <dbReference type="EMBL" id="TQM39283.1"/>
    </source>
</evidence>
<feature type="compositionally biased region" description="Polar residues" evidence="1">
    <location>
        <begin position="452"/>
        <end position="467"/>
    </location>
</feature>
<dbReference type="EMBL" id="VFPJ01000001">
    <property type="protein sequence ID" value="TQM39283.1"/>
    <property type="molecule type" value="Genomic_DNA"/>
</dbReference>
<dbReference type="RefSeq" id="WP_260439081.1">
    <property type="nucleotide sequence ID" value="NZ_VFPJ01000001.1"/>
</dbReference>
<comment type="caution">
    <text evidence="2">The sequence shown here is derived from an EMBL/GenBank/DDBJ whole genome shotgun (WGS) entry which is preliminary data.</text>
</comment>
<accession>A0A543FZM6</accession>
<dbReference type="InterPro" id="IPR022385">
    <property type="entry name" value="Rhs_assc_core"/>
</dbReference>
<name>A0A543FZM6_9FLAO</name>
<reference evidence="2 3" key="1">
    <citation type="submission" date="2019-06" db="EMBL/GenBank/DDBJ databases">
        <title>Genomic Encyclopedia of Archaeal and Bacterial Type Strains, Phase II (KMG-II): from individual species to whole genera.</title>
        <authorList>
            <person name="Goeker M."/>
        </authorList>
    </citation>
    <scope>NUCLEOTIDE SEQUENCE [LARGE SCALE GENOMIC DNA]</scope>
    <source>
        <strain evidence="2 3">DSM 24789</strain>
    </source>
</reference>
<dbReference type="SUPFAM" id="SSF55486">
    <property type="entry name" value="Metalloproteases ('zincins'), catalytic domain"/>
    <property type="match status" value="1"/>
</dbReference>
<proteinExistence type="predicted"/>
<feature type="region of interest" description="Disordered" evidence="1">
    <location>
        <begin position="452"/>
        <end position="476"/>
    </location>
</feature>
<feature type="region of interest" description="Disordered" evidence="1">
    <location>
        <begin position="425"/>
        <end position="444"/>
    </location>
</feature>
<protein>
    <submittedName>
        <fullName evidence="2">RHS repeat-associated protein</fullName>
    </submittedName>
</protein>
<dbReference type="AlphaFoldDB" id="A0A543FZM6"/>
<organism evidence="2 3">
    <name type="scientific">Flavobacterium branchiophilum</name>
    <dbReference type="NCBI Taxonomy" id="55197"/>
    <lineage>
        <taxon>Bacteria</taxon>
        <taxon>Pseudomonadati</taxon>
        <taxon>Bacteroidota</taxon>
        <taxon>Flavobacteriia</taxon>
        <taxon>Flavobacteriales</taxon>
        <taxon>Flavobacteriaceae</taxon>
        <taxon>Flavobacterium</taxon>
    </lineage>
</organism>
<dbReference type="Gene3D" id="2.180.10.10">
    <property type="entry name" value="RHS repeat-associated core"/>
    <property type="match status" value="1"/>
</dbReference>
<dbReference type="Proteomes" id="UP000320773">
    <property type="component" value="Unassembled WGS sequence"/>
</dbReference>
<evidence type="ECO:0000313" key="3">
    <source>
        <dbReference type="Proteomes" id="UP000320773"/>
    </source>
</evidence>
<evidence type="ECO:0000256" key="1">
    <source>
        <dbReference type="SAM" id="MobiDB-lite"/>
    </source>
</evidence>
<gene>
    <name evidence="2" type="ORF">BC670_0059</name>
</gene>